<dbReference type="CDD" id="cd15535">
    <property type="entry name" value="PHD1_Rco1"/>
    <property type="match status" value="1"/>
</dbReference>
<accession>A0AAN6DS70</accession>
<keyword evidence="8" id="KW-1185">Reference proteome</keyword>
<dbReference type="InterPro" id="IPR019787">
    <property type="entry name" value="Znf_PHD-finger"/>
</dbReference>
<dbReference type="PANTHER" id="PTHR47636:SF1">
    <property type="entry name" value="TRANSCRIPTIONAL REGULATORY PROTEIN RCO1"/>
    <property type="match status" value="1"/>
</dbReference>
<evidence type="ECO:0000256" key="1">
    <source>
        <dbReference type="ARBA" id="ARBA00022723"/>
    </source>
</evidence>
<proteinExistence type="predicted"/>
<dbReference type="GO" id="GO:0006357">
    <property type="term" value="P:regulation of transcription by RNA polymerase II"/>
    <property type="evidence" value="ECO:0007669"/>
    <property type="project" value="TreeGrafter"/>
</dbReference>
<evidence type="ECO:0000256" key="5">
    <source>
        <dbReference type="SAM" id="MobiDB-lite"/>
    </source>
</evidence>
<dbReference type="GO" id="GO:0032221">
    <property type="term" value="C:Rpd3S complex"/>
    <property type="evidence" value="ECO:0007669"/>
    <property type="project" value="TreeGrafter"/>
</dbReference>
<feature type="compositionally biased region" description="Polar residues" evidence="5">
    <location>
        <begin position="426"/>
        <end position="440"/>
    </location>
</feature>
<dbReference type="SMART" id="SM00249">
    <property type="entry name" value="PHD"/>
    <property type="match status" value="2"/>
</dbReference>
<feature type="compositionally biased region" description="Polar residues" evidence="5">
    <location>
        <begin position="348"/>
        <end position="366"/>
    </location>
</feature>
<feature type="region of interest" description="Disordered" evidence="5">
    <location>
        <begin position="173"/>
        <end position="267"/>
    </location>
</feature>
<feature type="compositionally biased region" description="Acidic residues" evidence="5">
    <location>
        <begin position="1195"/>
        <end position="1207"/>
    </location>
</feature>
<dbReference type="InterPro" id="IPR001965">
    <property type="entry name" value="Znf_PHD"/>
</dbReference>
<keyword evidence="1" id="KW-0479">Metal-binding</keyword>
<feature type="domain" description="PHD-type" evidence="6">
    <location>
        <begin position="726"/>
        <end position="775"/>
    </location>
</feature>
<protein>
    <recommendedName>
        <fullName evidence="6">PHD-type domain-containing protein</fullName>
    </recommendedName>
</protein>
<feature type="region of interest" description="Disordered" evidence="5">
    <location>
        <begin position="639"/>
        <end position="710"/>
    </location>
</feature>
<dbReference type="PROSITE" id="PS01359">
    <property type="entry name" value="ZF_PHD_1"/>
    <property type="match status" value="1"/>
</dbReference>
<feature type="compositionally biased region" description="Polar residues" evidence="5">
    <location>
        <begin position="486"/>
        <end position="495"/>
    </location>
</feature>
<dbReference type="Proteomes" id="UP001203852">
    <property type="component" value="Unassembled WGS sequence"/>
</dbReference>
<evidence type="ECO:0000313" key="8">
    <source>
        <dbReference type="Proteomes" id="UP001203852"/>
    </source>
</evidence>
<dbReference type="InterPro" id="IPR013083">
    <property type="entry name" value="Znf_RING/FYVE/PHD"/>
</dbReference>
<keyword evidence="3" id="KW-0862">Zinc</keyword>
<feature type="compositionally biased region" description="Polar residues" evidence="5">
    <location>
        <begin position="239"/>
        <end position="261"/>
    </location>
</feature>
<dbReference type="PROSITE" id="PS50016">
    <property type="entry name" value="ZF_PHD_2"/>
    <property type="match status" value="1"/>
</dbReference>
<feature type="compositionally biased region" description="Low complexity" evidence="5">
    <location>
        <begin position="449"/>
        <end position="461"/>
    </location>
</feature>
<dbReference type="SUPFAM" id="SSF57903">
    <property type="entry name" value="FYVE/PHD zinc finger"/>
    <property type="match status" value="2"/>
</dbReference>
<feature type="compositionally biased region" description="Polar residues" evidence="5">
    <location>
        <begin position="505"/>
        <end position="514"/>
    </location>
</feature>
<dbReference type="InterPro" id="IPR019786">
    <property type="entry name" value="Zinc_finger_PHD-type_CS"/>
</dbReference>
<reference evidence="7" key="1">
    <citation type="journal article" date="2022" name="bioRxiv">
        <title>Deciphering the potential niche of two novel black yeast fungi from a biological soil crust based on their genomes, phenotypes, and melanin regulation.</title>
        <authorList>
            <consortium name="DOE Joint Genome Institute"/>
            <person name="Carr E.C."/>
            <person name="Barton Q."/>
            <person name="Grambo S."/>
            <person name="Sullivan M."/>
            <person name="Renfro C.M."/>
            <person name="Kuo A."/>
            <person name="Pangilinan J."/>
            <person name="Lipzen A."/>
            <person name="Keymanesh K."/>
            <person name="Savage E."/>
            <person name="Barry K."/>
            <person name="Grigoriev I.V."/>
            <person name="Riekhof W.R."/>
            <person name="Harris S.S."/>
        </authorList>
    </citation>
    <scope>NUCLEOTIDE SEQUENCE</scope>
    <source>
        <strain evidence="7">JF 03-4F</strain>
    </source>
</reference>
<sequence length="1207" mass="132163">MTTPVSLRPTRYDKKVTTVNSVAVPSVAAKLETSCTYVCDQDTALPSHCFSPGSHTFHPAPFARRAFGQATSARTAQCKSRMSTRSLRHRSSRYSSPATFAEKEMASKPTEAPVVRNGGQSSLDAWIEPPLRPAVPSFEDTKGLERLGVLENMQPLGVAPTQRMLQKLKLNYVRPSPRPTPVQPEEARAVATEPEKLDFASPLESEIMSDQPSEPPRQGDTVVISSPPRGRPPRKDMSDISQPANVSPSPVQLSLTPTSYVSPKPPSIQEHLRRDRLHTHLDRAVQEAQQKGSADLIPGLERLRDDAQIMPDLWNVLEAVVQQSPSTAQFKVFKRYIKSGIKTHRRASQISASPYQSTPQRFDSFTSPSHPHHSPNPAQPDFTSTGPPATTHPRISLYFNRSRPQLSYGPGNAPISPSTVVHTMEATNSVENPTQTVTMTSHKRKRSRSASSGSSLSSAKSIPDEFGPPLALGDRQSGSVRARSAGQRQATNRATAGNRLRSAATAPNSQSPGKQSLIDPALTTQGPSKKLRKSRDEPDFDVDELSHRKHHYLDDSFHDYNTIPRPESNERGPVNGTSADFYLEETPPAPIRHHHQLSTSNVNLSSPLSSQAAADTILINGSRRKRAYDEIYADDIDVSTSESQSPGPLLVPPPPPGVANAASRGATPRSSRFAPPPKGVRKSARVMVSPNKPKNGGITAGISRAGPGRDVTIGNGADSGAEVDNDEFCASCGGEGKLLCCDGCTNSFHHACLEPPLDAEQEVEGEWFCPQCVARRNKSTTRPTGLLGSLLRQVDETIPRAYALPPEVRDYFEGVKTGEEGEYEEVGLPRTQNNAVKMNRAGFIEEPNYKETRDSKGNLILCYLCGLTSNGRDIIPCDYCPAKWHLDCVDPPLAVPPRRRADGKPSSSWRCPLHIDHDLAALGRQAEAAPGDLGRVPRLRKPKSAVPLDIPFSRGFPNNGIIEIDLMKDESVFDKTKELHMEGKIYRVPEKSIRLDFIDRVKKSWYEDHAFPRQLNAPKKIRSKKYRPDGVVLHHPPEETLVKIREPDFFTGANALAITETAKANAALRKRSIKEQQAVLNLAEMSQRGVDGYSGDALAELTNALVSEAPFEVVQAVEHQEVDQLLALQDLITRRLAVLGHATPMASIERDTPAQDGGEVPSTNMLLNNVKSKMVNGDVAKQHPEEETNGTANREEDDADNEMEMTP</sequence>
<evidence type="ECO:0000256" key="3">
    <source>
        <dbReference type="ARBA" id="ARBA00022833"/>
    </source>
</evidence>
<gene>
    <name evidence="7" type="ORF">EDD36DRAFT_421939</name>
</gene>
<comment type="caution">
    <text evidence="7">The sequence shown here is derived from an EMBL/GenBank/DDBJ whole genome shotgun (WGS) entry which is preliminary data.</text>
</comment>
<dbReference type="EMBL" id="MU404359">
    <property type="protein sequence ID" value="KAI1609860.1"/>
    <property type="molecule type" value="Genomic_DNA"/>
</dbReference>
<feature type="region of interest" description="Disordered" evidence="5">
    <location>
        <begin position="426"/>
        <end position="576"/>
    </location>
</feature>
<dbReference type="AlphaFoldDB" id="A0AAN6DS70"/>
<dbReference type="GO" id="GO:0008270">
    <property type="term" value="F:zinc ion binding"/>
    <property type="evidence" value="ECO:0007669"/>
    <property type="project" value="UniProtKB-KW"/>
</dbReference>
<evidence type="ECO:0000313" key="7">
    <source>
        <dbReference type="EMBL" id="KAI1609860.1"/>
    </source>
</evidence>
<keyword evidence="2 4" id="KW-0863">Zinc-finger</keyword>
<feature type="region of interest" description="Disordered" evidence="5">
    <location>
        <begin position="343"/>
        <end position="394"/>
    </location>
</feature>
<evidence type="ECO:0000259" key="6">
    <source>
        <dbReference type="PROSITE" id="PS50016"/>
    </source>
</evidence>
<evidence type="ECO:0000256" key="2">
    <source>
        <dbReference type="ARBA" id="ARBA00022771"/>
    </source>
</evidence>
<dbReference type="CDD" id="cd15534">
    <property type="entry name" value="PHD2_PHF12_Rco1"/>
    <property type="match status" value="1"/>
</dbReference>
<dbReference type="InterPro" id="IPR052819">
    <property type="entry name" value="Chromatin_regulatory_protein"/>
</dbReference>
<evidence type="ECO:0000256" key="4">
    <source>
        <dbReference type="PROSITE-ProRule" id="PRU00146"/>
    </source>
</evidence>
<name>A0AAN6DS70_9EURO</name>
<organism evidence="7 8">
    <name type="scientific">Exophiala viscosa</name>
    <dbReference type="NCBI Taxonomy" id="2486360"/>
    <lineage>
        <taxon>Eukaryota</taxon>
        <taxon>Fungi</taxon>
        <taxon>Dikarya</taxon>
        <taxon>Ascomycota</taxon>
        <taxon>Pezizomycotina</taxon>
        <taxon>Eurotiomycetes</taxon>
        <taxon>Chaetothyriomycetidae</taxon>
        <taxon>Chaetothyriales</taxon>
        <taxon>Herpotrichiellaceae</taxon>
        <taxon>Exophiala</taxon>
    </lineage>
</organism>
<dbReference type="InterPro" id="IPR011011">
    <property type="entry name" value="Znf_FYVE_PHD"/>
</dbReference>
<feature type="compositionally biased region" description="Basic and acidic residues" evidence="5">
    <location>
        <begin position="185"/>
        <end position="198"/>
    </location>
</feature>
<dbReference type="Gene3D" id="3.30.40.10">
    <property type="entry name" value="Zinc/RING finger domain, C3HC4 (zinc finger)"/>
    <property type="match status" value="2"/>
</dbReference>
<dbReference type="Pfam" id="PF00628">
    <property type="entry name" value="PHD"/>
    <property type="match status" value="2"/>
</dbReference>
<dbReference type="PANTHER" id="PTHR47636">
    <property type="entry name" value="TRANSCRIPTIONAL REGULATORY PROTEIN RCO1"/>
    <property type="match status" value="1"/>
</dbReference>
<feature type="region of interest" description="Disordered" evidence="5">
    <location>
        <begin position="1177"/>
        <end position="1207"/>
    </location>
</feature>